<dbReference type="PANTHER" id="PTHR11801">
    <property type="entry name" value="SIGNAL TRANSDUCER AND ACTIVATOR OF TRANSCRIPTION"/>
    <property type="match status" value="1"/>
</dbReference>
<proteinExistence type="predicted"/>
<keyword evidence="1" id="KW-0727">SH2 domain</keyword>
<protein>
    <recommendedName>
        <fullName evidence="2">SH2 domain-containing protein</fullName>
    </recommendedName>
</protein>
<dbReference type="GO" id="GO:0003700">
    <property type="term" value="F:DNA-binding transcription factor activity"/>
    <property type="evidence" value="ECO:0007669"/>
    <property type="project" value="InterPro"/>
</dbReference>
<reference evidence="3" key="1">
    <citation type="submission" date="2023-03" db="UniProtKB">
        <authorList>
            <consortium name="Ensembl"/>
        </authorList>
    </citation>
    <scope>IDENTIFICATION</scope>
</reference>
<dbReference type="GO" id="GO:0007165">
    <property type="term" value="P:signal transduction"/>
    <property type="evidence" value="ECO:0007669"/>
    <property type="project" value="InterPro"/>
</dbReference>
<evidence type="ECO:0000259" key="2">
    <source>
        <dbReference type="Pfam" id="PF00017"/>
    </source>
</evidence>
<sequence length="203" mass="23705">SLILWFSSIYIIIFSLLLSKRTKLDLWNDGHIMGFVSWSQECQLLKKTISGTFLLLFSESLEGGITCSWVEHQDNDKVLIYSVQPCIKEVLQSLTLTEIIHHYQLLPEENIPENLLYFLYPHIPQDETSGCYYEGKVNFQEQRKYLKQRLIVVCNRQVDELQQLLEPKLEPELESLIVGPSSCGMWDATSMWPEKQCHVRPRI</sequence>
<evidence type="ECO:0000256" key="1">
    <source>
        <dbReference type="ARBA" id="ARBA00022999"/>
    </source>
</evidence>
<organism evidence="3">
    <name type="scientific">Equus asinus asinus</name>
    <dbReference type="NCBI Taxonomy" id="83772"/>
    <lineage>
        <taxon>Eukaryota</taxon>
        <taxon>Metazoa</taxon>
        <taxon>Chordata</taxon>
        <taxon>Craniata</taxon>
        <taxon>Vertebrata</taxon>
        <taxon>Euteleostomi</taxon>
        <taxon>Mammalia</taxon>
        <taxon>Eutheria</taxon>
        <taxon>Laurasiatheria</taxon>
        <taxon>Perissodactyla</taxon>
        <taxon>Equidae</taxon>
        <taxon>Equus</taxon>
    </lineage>
</organism>
<dbReference type="Ensembl" id="ENSEAST00005023198.1">
    <property type="protein sequence ID" value="ENSEASP00005021372.1"/>
    <property type="gene ID" value="ENSEASG00005014631.1"/>
</dbReference>
<dbReference type="Pfam" id="PF00017">
    <property type="entry name" value="SH2"/>
    <property type="match status" value="1"/>
</dbReference>
<dbReference type="InterPro" id="IPR036860">
    <property type="entry name" value="SH2_dom_sf"/>
</dbReference>
<dbReference type="FunFam" id="3.30.505.10:FF:000003">
    <property type="entry name" value="Signal transducer and activator of transcription"/>
    <property type="match status" value="1"/>
</dbReference>
<dbReference type="AlphaFoldDB" id="A0A8C4MEH6"/>
<dbReference type="SUPFAM" id="SSF55550">
    <property type="entry name" value="SH2 domain"/>
    <property type="match status" value="1"/>
</dbReference>
<dbReference type="InterPro" id="IPR001217">
    <property type="entry name" value="STAT"/>
</dbReference>
<dbReference type="InterPro" id="IPR000980">
    <property type="entry name" value="SH2"/>
</dbReference>
<name>A0A8C4MEH6_EQUAS</name>
<dbReference type="Gene3D" id="3.30.505.10">
    <property type="entry name" value="SH2 domain"/>
    <property type="match status" value="1"/>
</dbReference>
<dbReference type="OMA" id="DETSGCY"/>
<feature type="domain" description="SH2" evidence="2">
    <location>
        <begin position="33"/>
        <end position="103"/>
    </location>
</feature>
<evidence type="ECO:0000313" key="3">
    <source>
        <dbReference type="Ensembl" id="ENSEASP00005021372.1"/>
    </source>
</evidence>
<accession>A0A8C4MEH6</accession>